<gene>
    <name evidence="2" type="ORF">CDG68_04565</name>
</gene>
<evidence type="ECO:0000313" key="2">
    <source>
        <dbReference type="EMBL" id="AYO56229.1"/>
    </source>
</evidence>
<feature type="chain" id="PRO_5018213713" evidence="1">
    <location>
        <begin position="25"/>
        <end position="151"/>
    </location>
</feature>
<feature type="signal peptide" evidence="1">
    <location>
        <begin position="1"/>
        <end position="24"/>
    </location>
</feature>
<proteinExistence type="predicted"/>
<dbReference type="RefSeq" id="WP_087552837.1">
    <property type="nucleotide sequence ID" value="NZ_CP033133.1"/>
</dbReference>
<evidence type="ECO:0000256" key="1">
    <source>
        <dbReference type="SAM" id="SignalP"/>
    </source>
</evidence>
<dbReference type="InterPro" id="IPR054660">
    <property type="entry name" value="CzcI-like"/>
</dbReference>
<keyword evidence="1" id="KW-0732">Signal</keyword>
<protein>
    <submittedName>
        <fullName evidence="2">Cation transporter</fullName>
    </submittedName>
</protein>
<dbReference type="AlphaFoldDB" id="A0A3G2T7I4"/>
<organism evidence="2 3">
    <name type="scientific">Acinetobacter wuhouensis</name>
    <dbReference type="NCBI Taxonomy" id="1879050"/>
    <lineage>
        <taxon>Bacteria</taxon>
        <taxon>Pseudomonadati</taxon>
        <taxon>Pseudomonadota</taxon>
        <taxon>Gammaproteobacteria</taxon>
        <taxon>Moraxellales</taxon>
        <taxon>Moraxellaceae</taxon>
        <taxon>Acinetobacter</taxon>
    </lineage>
</organism>
<name>A0A3G2T7I4_9GAMM</name>
<dbReference type="Proteomes" id="UP000279962">
    <property type="component" value="Chromosome"/>
</dbReference>
<evidence type="ECO:0000313" key="3">
    <source>
        <dbReference type="Proteomes" id="UP000279962"/>
    </source>
</evidence>
<accession>A0A3G2T7I4</accession>
<dbReference type="NCBIfam" id="NF045615">
    <property type="entry name" value="efflu_CzcI_Acin"/>
    <property type="match status" value="1"/>
</dbReference>
<reference evidence="2 3" key="1">
    <citation type="submission" date="2018-10" db="EMBL/GenBank/DDBJ databases">
        <title>The complete genome of Acinetobacter wuhouensis strain WCHAW010062.</title>
        <authorList>
            <person name="Hu Y."/>
            <person name="Long H."/>
            <person name="Feng Y."/>
            <person name="Zong Z."/>
        </authorList>
    </citation>
    <scope>NUCLEOTIDE SEQUENCE [LARGE SCALE GENOMIC DNA]</scope>
    <source>
        <strain evidence="2 3">WCHAW010062</strain>
    </source>
</reference>
<dbReference type="EMBL" id="CP033133">
    <property type="protein sequence ID" value="AYO56229.1"/>
    <property type="molecule type" value="Genomic_DNA"/>
</dbReference>
<sequence length="151" mass="17005">MKRSGIFITVLLSLFMFQSLWNVAAAFCDHESTVSTTAKLIPSHFGHHVAPNCTQDQQQHSISSIFNDELSQSIIHDHLNDAKTHDFLNHLEDDHSDHLPSFAHFIVADVSQQAEQPKFIAYPESAFIDWKNLYQSPDLFLPNPPPASAPL</sequence>